<gene>
    <name evidence="1" type="ORF">SAMN04487987_10624</name>
</gene>
<name>A0A1I1QC93_9FLAO</name>
<sequence>MARAMLDYTKTILNKVSFDASLFCKEVQKALNRLLPYEIEELKIYIHSLVLQNPELNQCMVLLDH</sequence>
<proteinExistence type="predicted"/>
<dbReference type="RefSeq" id="WP_092851730.1">
    <property type="nucleotide sequence ID" value="NZ_FOMI01000006.1"/>
</dbReference>
<protein>
    <submittedName>
        <fullName evidence="1">Uncharacterized protein</fullName>
    </submittedName>
</protein>
<organism evidence="1 2">
    <name type="scientific">Algibacter pectinivorans</name>
    <dbReference type="NCBI Taxonomy" id="870482"/>
    <lineage>
        <taxon>Bacteria</taxon>
        <taxon>Pseudomonadati</taxon>
        <taxon>Bacteroidota</taxon>
        <taxon>Flavobacteriia</taxon>
        <taxon>Flavobacteriales</taxon>
        <taxon>Flavobacteriaceae</taxon>
        <taxon>Algibacter</taxon>
    </lineage>
</organism>
<accession>A0A1I1QC93</accession>
<keyword evidence="2" id="KW-1185">Reference proteome</keyword>
<dbReference type="AlphaFoldDB" id="A0A1I1QC93"/>
<reference evidence="2" key="1">
    <citation type="submission" date="2016-10" db="EMBL/GenBank/DDBJ databases">
        <authorList>
            <person name="Varghese N."/>
            <person name="Submissions S."/>
        </authorList>
    </citation>
    <scope>NUCLEOTIDE SEQUENCE [LARGE SCALE GENOMIC DNA]</scope>
    <source>
        <strain evidence="2">DSM 25730</strain>
    </source>
</reference>
<dbReference type="EMBL" id="FOMI01000006">
    <property type="protein sequence ID" value="SFD19746.1"/>
    <property type="molecule type" value="Genomic_DNA"/>
</dbReference>
<evidence type="ECO:0000313" key="2">
    <source>
        <dbReference type="Proteomes" id="UP000199439"/>
    </source>
</evidence>
<evidence type="ECO:0000313" key="1">
    <source>
        <dbReference type="EMBL" id="SFD19746.1"/>
    </source>
</evidence>
<dbReference type="OrthoDB" id="840060at2"/>
<dbReference type="STRING" id="870482.SAMN04487987_10624"/>
<dbReference type="Proteomes" id="UP000199439">
    <property type="component" value="Unassembled WGS sequence"/>
</dbReference>